<feature type="compositionally biased region" description="Low complexity" evidence="1">
    <location>
        <begin position="26"/>
        <end position="42"/>
    </location>
</feature>
<keyword evidence="3" id="KW-1185">Reference proteome</keyword>
<gene>
    <name evidence="2" type="ORF">STAS_32110</name>
</gene>
<dbReference type="AlphaFoldDB" id="A0A5A7RB53"/>
<proteinExistence type="predicted"/>
<accession>A0A5A7RB53</accession>
<evidence type="ECO:0000256" key="1">
    <source>
        <dbReference type="SAM" id="MobiDB-lite"/>
    </source>
</evidence>
<dbReference type="Proteomes" id="UP000325081">
    <property type="component" value="Unassembled WGS sequence"/>
</dbReference>
<comment type="caution">
    <text evidence="2">The sequence shown here is derived from an EMBL/GenBank/DDBJ whole genome shotgun (WGS) entry which is preliminary data.</text>
</comment>
<feature type="region of interest" description="Disordered" evidence="1">
    <location>
        <begin position="26"/>
        <end position="74"/>
    </location>
</feature>
<reference evidence="3" key="1">
    <citation type="journal article" date="2019" name="Curr. Biol.">
        <title>Genome Sequence of Striga asiatica Provides Insight into the Evolution of Plant Parasitism.</title>
        <authorList>
            <person name="Yoshida S."/>
            <person name="Kim S."/>
            <person name="Wafula E.K."/>
            <person name="Tanskanen J."/>
            <person name="Kim Y.M."/>
            <person name="Honaas L."/>
            <person name="Yang Z."/>
            <person name="Spallek T."/>
            <person name="Conn C.E."/>
            <person name="Ichihashi Y."/>
            <person name="Cheong K."/>
            <person name="Cui S."/>
            <person name="Der J.P."/>
            <person name="Gundlach H."/>
            <person name="Jiao Y."/>
            <person name="Hori C."/>
            <person name="Ishida J.K."/>
            <person name="Kasahara H."/>
            <person name="Kiba T."/>
            <person name="Kim M.S."/>
            <person name="Koo N."/>
            <person name="Laohavisit A."/>
            <person name="Lee Y.H."/>
            <person name="Lumba S."/>
            <person name="McCourt P."/>
            <person name="Mortimer J.C."/>
            <person name="Mutuku J.M."/>
            <person name="Nomura T."/>
            <person name="Sasaki-Sekimoto Y."/>
            <person name="Seto Y."/>
            <person name="Wang Y."/>
            <person name="Wakatake T."/>
            <person name="Sakakibara H."/>
            <person name="Demura T."/>
            <person name="Yamaguchi S."/>
            <person name="Yoneyama K."/>
            <person name="Manabe R.I."/>
            <person name="Nelson D.C."/>
            <person name="Schulman A.H."/>
            <person name="Timko M.P."/>
            <person name="dePamphilis C.W."/>
            <person name="Choi D."/>
            <person name="Shirasu K."/>
        </authorList>
    </citation>
    <scope>NUCLEOTIDE SEQUENCE [LARGE SCALE GENOMIC DNA]</scope>
    <source>
        <strain evidence="3">cv. UVA1</strain>
    </source>
</reference>
<evidence type="ECO:0000313" key="2">
    <source>
        <dbReference type="EMBL" id="GER54506.1"/>
    </source>
</evidence>
<organism evidence="2 3">
    <name type="scientific">Striga asiatica</name>
    <name type="common">Asiatic witchweed</name>
    <name type="synonym">Buchnera asiatica</name>
    <dbReference type="NCBI Taxonomy" id="4170"/>
    <lineage>
        <taxon>Eukaryota</taxon>
        <taxon>Viridiplantae</taxon>
        <taxon>Streptophyta</taxon>
        <taxon>Embryophyta</taxon>
        <taxon>Tracheophyta</taxon>
        <taxon>Spermatophyta</taxon>
        <taxon>Magnoliopsida</taxon>
        <taxon>eudicotyledons</taxon>
        <taxon>Gunneridae</taxon>
        <taxon>Pentapetalae</taxon>
        <taxon>asterids</taxon>
        <taxon>lamiids</taxon>
        <taxon>Lamiales</taxon>
        <taxon>Orobanchaceae</taxon>
        <taxon>Buchnereae</taxon>
        <taxon>Striga</taxon>
    </lineage>
</organism>
<dbReference type="EMBL" id="BKCP01011292">
    <property type="protein sequence ID" value="GER54506.1"/>
    <property type="molecule type" value="Genomic_DNA"/>
</dbReference>
<evidence type="ECO:0000313" key="3">
    <source>
        <dbReference type="Proteomes" id="UP000325081"/>
    </source>
</evidence>
<sequence length="100" mass="10507">MEQSQRATSVHFMVAFPREVDAAAAAVAGSSHTTAGTSSAPSQTPLHATADDEPHQESSQLPLPIPGHSDAYSDRAPVRLGMMPVGLLSLSRTTRVGRRS</sequence>
<protein>
    <submittedName>
        <fullName evidence="2">Tetratricopeptide repeat (TPR)-containing protein</fullName>
    </submittedName>
</protein>
<name>A0A5A7RB53_STRAF</name>